<evidence type="ECO:0000313" key="2">
    <source>
        <dbReference type="Proteomes" id="UP001162162"/>
    </source>
</evidence>
<dbReference type="EMBL" id="JAPWTK010000291">
    <property type="protein sequence ID" value="KAJ8943373.1"/>
    <property type="molecule type" value="Genomic_DNA"/>
</dbReference>
<comment type="caution">
    <text evidence="1">The sequence shown here is derived from an EMBL/GenBank/DDBJ whole genome shotgun (WGS) entry which is preliminary data.</text>
</comment>
<dbReference type="AlphaFoldDB" id="A0AAV8XY60"/>
<gene>
    <name evidence="1" type="ORF">NQ318_002606</name>
</gene>
<name>A0AAV8XY60_9CUCU</name>
<accession>A0AAV8XY60</accession>
<keyword evidence="2" id="KW-1185">Reference proteome</keyword>
<dbReference type="Proteomes" id="UP001162162">
    <property type="component" value="Unassembled WGS sequence"/>
</dbReference>
<protein>
    <submittedName>
        <fullName evidence="1">Uncharacterized protein</fullName>
    </submittedName>
</protein>
<evidence type="ECO:0000313" key="1">
    <source>
        <dbReference type="EMBL" id="KAJ8943373.1"/>
    </source>
</evidence>
<proteinExistence type="predicted"/>
<organism evidence="1 2">
    <name type="scientific">Aromia moschata</name>
    <dbReference type="NCBI Taxonomy" id="1265417"/>
    <lineage>
        <taxon>Eukaryota</taxon>
        <taxon>Metazoa</taxon>
        <taxon>Ecdysozoa</taxon>
        <taxon>Arthropoda</taxon>
        <taxon>Hexapoda</taxon>
        <taxon>Insecta</taxon>
        <taxon>Pterygota</taxon>
        <taxon>Neoptera</taxon>
        <taxon>Endopterygota</taxon>
        <taxon>Coleoptera</taxon>
        <taxon>Polyphaga</taxon>
        <taxon>Cucujiformia</taxon>
        <taxon>Chrysomeloidea</taxon>
        <taxon>Cerambycidae</taxon>
        <taxon>Cerambycinae</taxon>
        <taxon>Callichromatini</taxon>
        <taxon>Aromia</taxon>
    </lineage>
</organism>
<sequence>MSFGEFVGMEKNGHRYVIQYFHLTGLSPTNIKVEPDSTLSGESDSSFTALKYWPSFSPGLLAWIDLQIYRAIGGTLRCMIK</sequence>
<reference evidence="1" key="1">
    <citation type="journal article" date="2023" name="Insect Mol. Biol.">
        <title>Genome sequencing provides insights into the evolution of gene families encoding plant cell wall-degrading enzymes in longhorned beetles.</title>
        <authorList>
            <person name="Shin N.R."/>
            <person name="Okamura Y."/>
            <person name="Kirsch R."/>
            <person name="Pauchet Y."/>
        </authorList>
    </citation>
    <scope>NUCLEOTIDE SEQUENCE</scope>
    <source>
        <strain evidence="1">AMC_N1</strain>
    </source>
</reference>